<evidence type="ECO:0000313" key="2">
    <source>
        <dbReference type="Proteomes" id="UP000004259"/>
    </source>
</evidence>
<protein>
    <submittedName>
        <fullName evidence="1">Uncharacterized protein</fullName>
    </submittedName>
</protein>
<comment type="caution">
    <text evidence="1">The sequence shown here is derived from an EMBL/GenBank/DDBJ whole genome shotgun (WGS) entry which is preliminary data.</text>
</comment>
<dbReference type="Proteomes" id="UP000004259">
    <property type="component" value="Unassembled WGS sequence"/>
</dbReference>
<dbReference type="EMBL" id="ADKM02000118">
    <property type="protein sequence ID" value="EGC01962.1"/>
    <property type="molecule type" value="Genomic_DNA"/>
</dbReference>
<evidence type="ECO:0000313" key="1">
    <source>
        <dbReference type="EMBL" id="EGC01962.1"/>
    </source>
</evidence>
<dbReference type="InterPro" id="IPR043737">
    <property type="entry name" value="DUF5682"/>
</dbReference>
<accession>E9SFJ4</accession>
<dbReference type="Pfam" id="PF18934">
    <property type="entry name" value="DUF5682"/>
    <property type="match status" value="1"/>
</dbReference>
<organism evidence="1 2">
    <name type="scientific">Ruminococcus albus 8</name>
    <dbReference type="NCBI Taxonomy" id="246199"/>
    <lineage>
        <taxon>Bacteria</taxon>
        <taxon>Bacillati</taxon>
        <taxon>Bacillota</taxon>
        <taxon>Clostridia</taxon>
        <taxon>Eubacteriales</taxon>
        <taxon>Oscillospiraceae</taxon>
        <taxon>Ruminococcus</taxon>
    </lineage>
</organism>
<dbReference type="AlphaFoldDB" id="E9SFJ4"/>
<dbReference type="OrthoDB" id="9768066at2"/>
<sequence>MEGIFGNGRLAEIAGAAGELLRYDPDGKLLLFPVRHHSPVCAFQLRRAIEEFSPTVILIEGPENANDLIPVLTDELTRLPAAIYYFYKDKKKLVSPDAEDYKCYYPFLESSPEYNALAEGKARGIPARFIDLPYCEILINTVSSKGLRTDAEKHSYTDDTRLARSQFYKRLCEKTGIRSFDEFWEKYFEIEGLKLSAEDFCKMMHTYCVLTRNDESKTELEADGTLARERHMAYRIQEALDSGEKVLAVTGGLHSLGLAQVLKAGKIKPFKLHKMTADIQGAFPTAYSYQAADALHGYASGMNCPAFYDGITARLKNGDDEAEVYNNATLELLIATAKESSKRDIPVSIADVTSAKSVMTGLAALRNVSQCGLAELSDGITSAFIKGEKTMSSAMPLTIMRTLATGDGVGHIGDKSHVPPLVADFEKICEQYKLKYTSVIPQDIDLPLFTGEKGIAVSRFFHRLNYLHTGFAKLVKGPDLHHGRDRSRVHEQWNYRRTPQVDASLIDHTTDGFTIEEACANVAARSFAESGRCDDAAQTAISCFEMGIPLTESQTAELDSIVANDGDFFSIGEGLRCFGRLYDLRKLYNFEDESSLAYMNSCMGKLISALPMMTNSPDDVADDVVDIMRLMFSLTGGVLADWRDTLEDALLTMSVTDEKHPAVYGAVMGLLYAIEADRRGDAENAMRGYLSGSAEVRKKGADYLRGLFRTAGDIVLADDSFLKMTDELMTGFETADFMEILPSMRLAFSYFTPSEIHDIARAAADIHGGKADDLLSGDVIDEGLYGFGKMLDSLITAQLSGGEQK</sequence>
<dbReference type="STRING" id="246199.CUS_5260"/>
<name>E9SFJ4_RUMAL</name>
<keyword evidence="2" id="KW-1185">Reference proteome</keyword>
<dbReference type="RefSeq" id="WP_002851859.1">
    <property type="nucleotide sequence ID" value="NZ_ADKM02000118.1"/>
</dbReference>
<dbReference type="eggNOG" id="COG1916">
    <property type="taxonomic scope" value="Bacteria"/>
</dbReference>
<reference evidence="1 2" key="1">
    <citation type="submission" date="2011-02" db="EMBL/GenBank/DDBJ databases">
        <authorList>
            <person name="Nelson K.E."/>
            <person name="Sutton G."/>
            <person name="Torralba M."/>
            <person name="Durkin S."/>
            <person name="Harkins D."/>
            <person name="Montgomery R."/>
            <person name="Ziemer C."/>
            <person name="Klaassens E."/>
            <person name="Ocuiv P."/>
            <person name="Morrison M."/>
        </authorList>
    </citation>
    <scope>NUCLEOTIDE SEQUENCE [LARGE SCALE GENOMIC DNA]</scope>
    <source>
        <strain evidence="1 2">8</strain>
    </source>
</reference>
<proteinExistence type="predicted"/>
<gene>
    <name evidence="1" type="ORF">CUS_5260</name>
</gene>